<accession>A0A9D3Y9T9</accession>
<name>A0A9D3Y9T9_DREPO</name>
<reference evidence="1" key="2">
    <citation type="submission" date="2020-11" db="EMBL/GenBank/DDBJ databases">
        <authorList>
            <person name="McCartney M.A."/>
            <person name="Auch B."/>
            <person name="Kono T."/>
            <person name="Mallez S."/>
            <person name="Becker A."/>
            <person name="Gohl D.M."/>
            <person name="Silverstein K.A.T."/>
            <person name="Koren S."/>
            <person name="Bechman K.B."/>
            <person name="Herman A."/>
            <person name="Abrahante J.E."/>
            <person name="Garbe J."/>
        </authorList>
    </citation>
    <scope>NUCLEOTIDE SEQUENCE</scope>
    <source>
        <strain evidence="1">Duluth1</strain>
        <tissue evidence="1">Whole animal</tissue>
    </source>
</reference>
<evidence type="ECO:0000313" key="2">
    <source>
        <dbReference type="Proteomes" id="UP000828390"/>
    </source>
</evidence>
<reference evidence="1" key="1">
    <citation type="journal article" date="2019" name="bioRxiv">
        <title>The Genome of the Zebra Mussel, Dreissena polymorpha: A Resource for Invasive Species Research.</title>
        <authorList>
            <person name="McCartney M.A."/>
            <person name="Auch B."/>
            <person name="Kono T."/>
            <person name="Mallez S."/>
            <person name="Zhang Y."/>
            <person name="Obille A."/>
            <person name="Becker A."/>
            <person name="Abrahante J.E."/>
            <person name="Garbe J."/>
            <person name="Badalamenti J.P."/>
            <person name="Herman A."/>
            <person name="Mangelson H."/>
            <person name="Liachko I."/>
            <person name="Sullivan S."/>
            <person name="Sone E.D."/>
            <person name="Koren S."/>
            <person name="Silverstein K.A.T."/>
            <person name="Beckman K.B."/>
            <person name="Gohl D.M."/>
        </authorList>
    </citation>
    <scope>NUCLEOTIDE SEQUENCE</scope>
    <source>
        <strain evidence="1">Duluth1</strain>
        <tissue evidence="1">Whole animal</tissue>
    </source>
</reference>
<proteinExistence type="predicted"/>
<dbReference type="EMBL" id="JAIWYP010000016">
    <property type="protein sequence ID" value="KAH3696523.1"/>
    <property type="molecule type" value="Genomic_DNA"/>
</dbReference>
<comment type="caution">
    <text evidence="1">The sequence shown here is derived from an EMBL/GenBank/DDBJ whole genome shotgun (WGS) entry which is preliminary data.</text>
</comment>
<dbReference type="AlphaFoldDB" id="A0A9D3Y9T9"/>
<evidence type="ECO:0000313" key="1">
    <source>
        <dbReference type="EMBL" id="KAH3696523.1"/>
    </source>
</evidence>
<gene>
    <name evidence="1" type="ORF">DPMN_083988</name>
</gene>
<sequence>MLTKPLREVAVRRPEEKLDSKCERVDVPSMDELLMAAHKKTRLAVDLCYVVSYSPPPNDQTVEGNDY</sequence>
<organism evidence="1 2">
    <name type="scientific">Dreissena polymorpha</name>
    <name type="common">Zebra mussel</name>
    <name type="synonym">Mytilus polymorpha</name>
    <dbReference type="NCBI Taxonomy" id="45954"/>
    <lineage>
        <taxon>Eukaryota</taxon>
        <taxon>Metazoa</taxon>
        <taxon>Spiralia</taxon>
        <taxon>Lophotrochozoa</taxon>
        <taxon>Mollusca</taxon>
        <taxon>Bivalvia</taxon>
        <taxon>Autobranchia</taxon>
        <taxon>Heteroconchia</taxon>
        <taxon>Euheterodonta</taxon>
        <taxon>Imparidentia</taxon>
        <taxon>Neoheterodontei</taxon>
        <taxon>Myida</taxon>
        <taxon>Dreissenoidea</taxon>
        <taxon>Dreissenidae</taxon>
        <taxon>Dreissena</taxon>
    </lineage>
</organism>
<dbReference type="Proteomes" id="UP000828390">
    <property type="component" value="Unassembled WGS sequence"/>
</dbReference>
<protein>
    <submittedName>
        <fullName evidence="1">Uncharacterized protein</fullName>
    </submittedName>
</protein>
<keyword evidence="2" id="KW-1185">Reference proteome</keyword>